<keyword evidence="4" id="KW-1003">Cell membrane</keyword>
<dbReference type="SUPFAM" id="SSF74653">
    <property type="entry name" value="TolA/TonB C-terminal domain"/>
    <property type="match status" value="1"/>
</dbReference>
<sequence length="129" mass="13717">MNRKPLAALACAALLLAGCAAKPANQLPTLIHSANPVYPPQYAEDGITGSATVQMRIDTQGNVRTVRVLSATHPLFGRSAERAARQYSFTPAKRNGQPVEAMITQTIRFALPAANTGNQKAAQPNQPKP</sequence>
<evidence type="ECO:0000256" key="5">
    <source>
        <dbReference type="ARBA" id="ARBA00022519"/>
    </source>
</evidence>
<keyword evidence="3" id="KW-0813">Transport</keyword>
<keyword evidence="8" id="KW-1133">Transmembrane helix</keyword>
<dbReference type="InterPro" id="IPR051045">
    <property type="entry name" value="TonB-dependent_transducer"/>
</dbReference>
<dbReference type="InterPro" id="IPR037682">
    <property type="entry name" value="TonB_C"/>
</dbReference>
<dbReference type="GO" id="GO:0098797">
    <property type="term" value="C:plasma membrane protein complex"/>
    <property type="evidence" value="ECO:0007669"/>
    <property type="project" value="TreeGrafter"/>
</dbReference>
<dbReference type="GO" id="GO:0015031">
    <property type="term" value="P:protein transport"/>
    <property type="evidence" value="ECO:0007669"/>
    <property type="project" value="UniProtKB-KW"/>
</dbReference>
<protein>
    <recommendedName>
        <fullName evidence="11">TonB C-terminal domain-containing protein</fullName>
    </recommendedName>
</protein>
<dbReference type="Proteomes" id="UP000077885">
    <property type="component" value="Unassembled WGS sequence"/>
</dbReference>
<dbReference type="Pfam" id="PF03544">
    <property type="entry name" value="TonB_C"/>
    <property type="match status" value="1"/>
</dbReference>
<keyword evidence="6" id="KW-0812">Transmembrane</keyword>
<dbReference type="InterPro" id="IPR006260">
    <property type="entry name" value="TonB/TolA_C"/>
</dbReference>
<dbReference type="PANTHER" id="PTHR33446">
    <property type="entry name" value="PROTEIN TONB-RELATED"/>
    <property type="match status" value="1"/>
</dbReference>
<dbReference type="PANTHER" id="PTHR33446:SF2">
    <property type="entry name" value="PROTEIN TONB"/>
    <property type="match status" value="1"/>
</dbReference>
<dbReference type="NCBIfam" id="TIGR01352">
    <property type="entry name" value="tonB_Cterm"/>
    <property type="match status" value="1"/>
</dbReference>
<dbReference type="STRING" id="1795827.A7P95_01905"/>
<dbReference type="GO" id="GO:0055085">
    <property type="term" value="P:transmembrane transport"/>
    <property type="evidence" value="ECO:0007669"/>
    <property type="project" value="InterPro"/>
</dbReference>
<evidence type="ECO:0000256" key="1">
    <source>
        <dbReference type="ARBA" id="ARBA00004383"/>
    </source>
</evidence>
<feature type="domain" description="TonB C-terminal" evidence="11">
    <location>
        <begin position="23"/>
        <end position="118"/>
    </location>
</feature>
<gene>
    <name evidence="12" type="ORF">A7P95_01905</name>
</gene>
<dbReference type="EMBL" id="LXSL01000011">
    <property type="protein sequence ID" value="OAM31265.1"/>
    <property type="molecule type" value="Genomic_DNA"/>
</dbReference>
<evidence type="ECO:0000256" key="3">
    <source>
        <dbReference type="ARBA" id="ARBA00022448"/>
    </source>
</evidence>
<feature type="signal peptide" evidence="10">
    <location>
        <begin position="1"/>
        <end position="23"/>
    </location>
</feature>
<dbReference type="PROSITE" id="PS51257">
    <property type="entry name" value="PROKAR_LIPOPROTEIN"/>
    <property type="match status" value="1"/>
</dbReference>
<keyword evidence="5" id="KW-0997">Cell inner membrane</keyword>
<evidence type="ECO:0000256" key="9">
    <source>
        <dbReference type="ARBA" id="ARBA00023136"/>
    </source>
</evidence>
<dbReference type="PROSITE" id="PS52015">
    <property type="entry name" value="TONB_CTD"/>
    <property type="match status" value="1"/>
</dbReference>
<accession>A0A1A9S269</accession>
<dbReference type="AlphaFoldDB" id="A0A1A9S269"/>
<dbReference type="RefSeq" id="WP_067590258.1">
    <property type="nucleotide sequence ID" value="NZ_LXSL01000011.1"/>
</dbReference>
<keyword evidence="13" id="KW-1185">Reference proteome</keyword>
<organism evidence="12 13">
    <name type="scientific">Eikenella longinqua</name>
    <dbReference type="NCBI Taxonomy" id="1795827"/>
    <lineage>
        <taxon>Bacteria</taxon>
        <taxon>Pseudomonadati</taxon>
        <taxon>Pseudomonadota</taxon>
        <taxon>Betaproteobacteria</taxon>
        <taxon>Neisseriales</taxon>
        <taxon>Neisseriaceae</taxon>
        <taxon>Eikenella</taxon>
    </lineage>
</organism>
<evidence type="ECO:0000256" key="4">
    <source>
        <dbReference type="ARBA" id="ARBA00022475"/>
    </source>
</evidence>
<comment type="similarity">
    <text evidence="2">Belongs to the TonB family.</text>
</comment>
<comment type="subcellular location">
    <subcellularLocation>
        <location evidence="1">Cell inner membrane</location>
        <topology evidence="1">Single-pass membrane protein</topology>
        <orientation evidence="1">Periplasmic side</orientation>
    </subcellularLocation>
</comment>
<evidence type="ECO:0000256" key="7">
    <source>
        <dbReference type="ARBA" id="ARBA00022927"/>
    </source>
</evidence>
<evidence type="ECO:0000256" key="6">
    <source>
        <dbReference type="ARBA" id="ARBA00022692"/>
    </source>
</evidence>
<evidence type="ECO:0000256" key="2">
    <source>
        <dbReference type="ARBA" id="ARBA00006555"/>
    </source>
</evidence>
<comment type="caution">
    <text evidence="12">The sequence shown here is derived from an EMBL/GenBank/DDBJ whole genome shotgun (WGS) entry which is preliminary data.</text>
</comment>
<evidence type="ECO:0000256" key="8">
    <source>
        <dbReference type="ARBA" id="ARBA00022989"/>
    </source>
</evidence>
<proteinExistence type="inferred from homology"/>
<feature type="chain" id="PRO_5008396417" description="TonB C-terminal domain-containing protein" evidence="10">
    <location>
        <begin position="24"/>
        <end position="129"/>
    </location>
</feature>
<keyword evidence="7" id="KW-0653">Protein transport</keyword>
<evidence type="ECO:0000259" key="11">
    <source>
        <dbReference type="PROSITE" id="PS52015"/>
    </source>
</evidence>
<evidence type="ECO:0000256" key="10">
    <source>
        <dbReference type="SAM" id="SignalP"/>
    </source>
</evidence>
<dbReference type="GO" id="GO:0031992">
    <property type="term" value="F:energy transducer activity"/>
    <property type="evidence" value="ECO:0007669"/>
    <property type="project" value="TreeGrafter"/>
</dbReference>
<reference evidence="13" key="1">
    <citation type="submission" date="2016-05" db="EMBL/GenBank/DDBJ databases">
        <title>Draft genome of Corynebacterium afermentans subsp. afermentans LCDC 88199T.</title>
        <authorList>
            <person name="Bernier A.-M."/>
            <person name="Bernard K."/>
        </authorList>
    </citation>
    <scope>NUCLEOTIDE SEQUENCE [LARGE SCALE GENOMIC DNA]</scope>
    <source>
        <strain evidence="13">NML02-A-017</strain>
    </source>
</reference>
<keyword evidence="9" id="KW-0472">Membrane</keyword>
<name>A0A1A9S269_9NEIS</name>
<evidence type="ECO:0000313" key="12">
    <source>
        <dbReference type="EMBL" id="OAM31265.1"/>
    </source>
</evidence>
<dbReference type="OrthoDB" id="9792439at2"/>
<dbReference type="Gene3D" id="3.30.1150.10">
    <property type="match status" value="1"/>
</dbReference>
<keyword evidence="10" id="KW-0732">Signal</keyword>
<evidence type="ECO:0000313" key="13">
    <source>
        <dbReference type="Proteomes" id="UP000077885"/>
    </source>
</evidence>